<dbReference type="AlphaFoldDB" id="A0A7W4V0T1"/>
<sequence>MFRLDPSFPPVWATPERLQFGVDAVVTVSDPAPWVQRIVNELRKGIPELAYAGVARSFGAGPGEADALLSLLSPALERPQKPRIRAHLWMGERPDAEPLDIFTDALAKYGVDLIPSPREADFEILVARDVIDPHRAAAAARDDIVHVPVVFCGRTATIGPIVVPGVTPCIACGHAYQRDARPEWPIVAAQALGRSLGDLDPALVLEAGTATGRLMRVVDARPVSALSVTVDAAGLHQKVRVHQPHPECRCQSLEGNGTAGALGRRLLETTTTTTFAQPA</sequence>
<gene>
    <name evidence="1" type="ORF">FHX49_000301</name>
</gene>
<evidence type="ECO:0008006" key="3">
    <source>
        <dbReference type="Google" id="ProtNLM"/>
    </source>
</evidence>
<name>A0A7W4V0T1_9MICO</name>
<keyword evidence="2" id="KW-1185">Reference proteome</keyword>
<protein>
    <recommendedName>
        <fullName evidence="3">Bacteriocin biosynthesis cyclodehydratase domain-containing protein</fullName>
    </recommendedName>
</protein>
<organism evidence="1 2">
    <name type="scientific">Microbacterium endophyticum</name>
    <dbReference type="NCBI Taxonomy" id="1526412"/>
    <lineage>
        <taxon>Bacteria</taxon>
        <taxon>Bacillati</taxon>
        <taxon>Actinomycetota</taxon>
        <taxon>Actinomycetes</taxon>
        <taxon>Micrococcales</taxon>
        <taxon>Microbacteriaceae</taxon>
        <taxon>Microbacterium</taxon>
    </lineage>
</organism>
<dbReference type="EMBL" id="JACHWQ010000001">
    <property type="protein sequence ID" value="MBB2974760.1"/>
    <property type="molecule type" value="Genomic_DNA"/>
</dbReference>
<comment type="caution">
    <text evidence="1">The sequence shown here is derived from an EMBL/GenBank/DDBJ whole genome shotgun (WGS) entry which is preliminary data.</text>
</comment>
<dbReference type="Proteomes" id="UP000529310">
    <property type="component" value="Unassembled WGS sequence"/>
</dbReference>
<reference evidence="1 2" key="1">
    <citation type="submission" date="2020-08" db="EMBL/GenBank/DDBJ databases">
        <title>Sequencing the genomes of 1000 actinobacteria strains.</title>
        <authorList>
            <person name="Klenk H.-P."/>
        </authorList>
    </citation>
    <scope>NUCLEOTIDE SEQUENCE [LARGE SCALE GENOMIC DNA]</scope>
    <source>
        <strain evidence="1 2">DSM 27099</strain>
    </source>
</reference>
<accession>A0A7W4V0T1</accession>
<evidence type="ECO:0000313" key="2">
    <source>
        <dbReference type="Proteomes" id="UP000529310"/>
    </source>
</evidence>
<evidence type="ECO:0000313" key="1">
    <source>
        <dbReference type="EMBL" id="MBB2974760.1"/>
    </source>
</evidence>
<dbReference type="Gene3D" id="3.40.50.720">
    <property type="entry name" value="NAD(P)-binding Rossmann-like Domain"/>
    <property type="match status" value="1"/>
</dbReference>
<proteinExistence type="predicted"/>